<dbReference type="OrthoDB" id="4161186at2759"/>
<dbReference type="GeneID" id="70191088"/>
<evidence type="ECO:0000313" key="3">
    <source>
        <dbReference type="Proteomes" id="UP000756346"/>
    </source>
</evidence>
<proteinExistence type="predicted"/>
<feature type="domain" description="PD-(D/E)XK nuclease-like" evidence="1">
    <location>
        <begin position="24"/>
        <end position="201"/>
    </location>
</feature>
<comment type="caution">
    <text evidence="2">The sequence shown here is derived from an EMBL/GenBank/DDBJ whole genome shotgun (WGS) entry which is preliminary data.</text>
</comment>
<protein>
    <recommendedName>
        <fullName evidence="1">PD-(D/E)XK nuclease-like domain-containing protein</fullName>
    </recommendedName>
</protein>
<dbReference type="AlphaFoldDB" id="A0A9P8XV43"/>
<dbReference type="InterPro" id="IPR046797">
    <property type="entry name" value="PDDEXK_12"/>
</dbReference>
<evidence type="ECO:0000313" key="2">
    <source>
        <dbReference type="EMBL" id="KAH7016212.1"/>
    </source>
</evidence>
<dbReference type="Proteomes" id="UP000756346">
    <property type="component" value="Unassembled WGS sequence"/>
</dbReference>
<name>A0A9P8XV43_9PEZI</name>
<sequence>MSSAIERRKDALFTLADNTNSGKDELADLNVIPCSSASIIPHYKTLKTPLKKVDLAIAYYPRDKHKKGELQKLLRASPLSEEEQSINFTSYPGLTEGPIVLSVEIKRAGDGADAAKLQLLTWLSAQKNKIDELSSLTSSTSGIEKPDYLPAILVQGHDWNLVAFAMDAEGKQILWHKLPLGDTQTAMGVYRIIQQLQKLANITLVPFYQWYQGLRPALT</sequence>
<keyword evidence="3" id="KW-1185">Reference proteome</keyword>
<dbReference type="RefSeq" id="XP_046005836.1">
    <property type="nucleotide sequence ID" value="XM_046161542.1"/>
</dbReference>
<organism evidence="2 3">
    <name type="scientific">Microdochium trichocladiopsis</name>
    <dbReference type="NCBI Taxonomy" id="1682393"/>
    <lineage>
        <taxon>Eukaryota</taxon>
        <taxon>Fungi</taxon>
        <taxon>Dikarya</taxon>
        <taxon>Ascomycota</taxon>
        <taxon>Pezizomycotina</taxon>
        <taxon>Sordariomycetes</taxon>
        <taxon>Xylariomycetidae</taxon>
        <taxon>Xylariales</taxon>
        <taxon>Microdochiaceae</taxon>
        <taxon>Microdochium</taxon>
    </lineage>
</organism>
<dbReference type="Pfam" id="PF20516">
    <property type="entry name" value="PDDEXK_12"/>
    <property type="match status" value="1"/>
</dbReference>
<accession>A0A9P8XV43</accession>
<reference evidence="2" key="1">
    <citation type="journal article" date="2021" name="Nat. Commun.">
        <title>Genetic determinants of endophytism in the Arabidopsis root mycobiome.</title>
        <authorList>
            <person name="Mesny F."/>
            <person name="Miyauchi S."/>
            <person name="Thiergart T."/>
            <person name="Pickel B."/>
            <person name="Atanasova L."/>
            <person name="Karlsson M."/>
            <person name="Huettel B."/>
            <person name="Barry K.W."/>
            <person name="Haridas S."/>
            <person name="Chen C."/>
            <person name="Bauer D."/>
            <person name="Andreopoulos W."/>
            <person name="Pangilinan J."/>
            <person name="LaButti K."/>
            <person name="Riley R."/>
            <person name="Lipzen A."/>
            <person name="Clum A."/>
            <person name="Drula E."/>
            <person name="Henrissat B."/>
            <person name="Kohler A."/>
            <person name="Grigoriev I.V."/>
            <person name="Martin F.M."/>
            <person name="Hacquard S."/>
        </authorList>
    </citation>
    <scope>NUCLEOTIDE SEQUENCE</scope>
    <source>
        <strain evidence="2">MPI-CAGE-CH-0230</strain>
    </source>
</reference>
<evidence type="ECO:0000259" key="1">
    <source>
        <dbReference type="Pfam" id="PF20516"/>
    </source>
</evidence>
<gene>
    <name evidence="2" type="ORF">B0I36DRAFT_396294</name>
</gene>
<dbReference type="EMBL" id="JAGTJQ010000012">
    <property type="protein sequence ID" value="KAH7016212.1"/>
    <property type="molecule type" value="Genomic_DNA"/>
</dbReference>